<dbReference type="InterPro" id="IPR029044">
    <property type="entry name" value="Nucleotide-diphossugar_trans"/>
</dbReference>
<dbReference type="AlphaFoldDB" id="A0A381PY68"/>
<name>A0A381PY68_9ZZZZ</name>
<gene>
    <name evidence="2" type="ORF">METZ01_LOCUS23791</name>
</gene>
<dbReference type="InterPro" id="IPR001173">
    <property type="entry name" value="Glyco_trans_2-like"/>
</dbReference>
<evidence type="ECO:0000313" key="2">
    <source>
        <dbReference type="EMBL" id="SUZ70937.1"/>
    </source>
</evidence>
<dbReference type="Gene3D" id="3.40.50.720">
    <property type="entry name" value="NAD(P)-binding Rossmann-like Domain"/>
    <property type="match status" value="1"/>
</dbReference>
<evidence type="ECO:0000259" key="1">
    <source>
        <dbReference type="Pfam" id="PF00535"/>
    </source>
</evidence>
<dbReference type="InterPro" id="IPR036291">
    <property type="entry name" value="NAD(P)-bd_dom_sf"/>
</dbReference>
<dbReference type="GO" id="GO:0016758">
    <property type="term" value="F:hexosyltransferase activity"/>
    <property type="evidence" value="ECO:0007669"/>
    <property type="project" value="UniProtKB-ARBA"/>
</dbReference>
<dbReference type="Gene3D" id="3.90.550.10">
    <property type="entry name" value="Spore Coat Polysaccharide Biosynthesis Protein SpsA, Chain A"/>
    <property type="match status" value="1"/>
</dbReference>
<protein>
    <recommendedName>
        <fullName evidence="1">Glycosyltransferase 2-like domain-containing protein</fullName>
    </recommendedName>
</protein>
<dbReference type="PANTHER" id="PTHR22916">
    <property type="entry name" value="GLYCOSYLTRANSFERASE"/>
    <property type="match status" value="1"/>
</dbReference>
<accession>A0A381PY68</accession>
<dbReference type="PANTHER" id="PTHR22916:SF3">
    <property type="entry name" value="UDP-GLCNAC:BETAGAL BETA-1,3-N-ACETYLGLUCOSAMINYLTRANSFERASE-LIKE PROTEIN 1"/>
    <property type="match status" value="1"/>
</dbReference>
<dbReference type="SUPFAM" id="SSF53448">
    <property type="entry name" value="Nucleotide-diphospho-sugar transferases"/>
    <property type="match status" value="1"/>
</dbReference>
<organism evidence="2">
    <name type="scientific">marine metagenome</name>
    <dbReference type="NCBI Taxonomy" id="408172"/>
    <lineage>
        <taxon>unclassified sequences</taxon>
        <taxon>metagenomes</taxon>
        <taxon>ecological metagenomes</taxon>
    </lineage>
</organism>
<feature type="domain" description="Glycosyltransferase 2-like" evidence="1">
    <location>
        <begin position="6"/>
        <end position="165"/>
    </location>
</feature>
<reference evidence="2" key="1">
    <citation type="submission" date="2018-05" db="EMBL/GenBank/DDBJ databases">
        <authorList>
            <person name="Lanie J.A."/>
            <person name="Ng W.-L."/>
            <person name="Kazmierczak K.M."/>
            <person name="Andrzejewski T.M."/>
            <person name="Davidsen T.M."/>
            <person name="Wayne K.J."/>
            <person name="Tettelin H."/>
            <person name="Glass J.I."/>
            <person name="Rusch D."/>
            <person name="Podicherti R."/>
            <person name="Tsui H.-C.T."/>
            <person name="Winkler M.E."/>
        </authorList>
    </citation>
    <scope>NUCLEOTIDE SEQUENCE</scope>
</reference>
<dbReference type="EMBL" id="UINC01001105">
    <property type="protein sequence ID" value="SUZ70937.1"/>
    <property type="molecule type" value="Genomic_DNA"/>
</dbReference>
<sequence length="335" mass="37030">MPAAISVLLPVRDAAPYLPECIASLRAQTFEDFEVLAVDDGSTDDSPGLLSAWAREDSRVSVVHQPPGGIVLALEAGRTSARGRYLARMDADDIAEPTRFAEQFMLLEGRPDLAGCGAGVRYFPRAEVRGGGRRYEDWINGMRTPEDVERNLFIECPLAHPTFFLRTAIVAEVGGYVDRGWPEDYDLILRLWRSSARLAAVDRVLLQWRIHRDRASVRHESYTPEAFRRCKVHYLLETLARGRDGLVVWGAGPIGKAFAREVQAQGGSVRAFVDLDPRKIDQHIHGAPVIHPSGIDEYRGGFSVAAVGQEGARHQICAELESAGWEEVTDFVAVA</sequence>
<proteinExistence type="predicted"/>
<dbReference type="CDD" id="cd00761">
    <property type="entry name" value="Glyco_tranf_GTA_type"/>
    <property type="match status" value="1"/>
</dbReference>
<dbReference type="Pfam" id="PF00535">
    <property type="entry name" value="Glycos_transf_2"/>
    <property type="match status" value="1"/>
</dbReference>
<dbReference type="SUPFAM" id="SSF51735">
    <property type="entry name" value="NAD(P)-binding Rossmann-fold domains"/>
    <property type="match status" value="1"/>
</dbReference>